<keyword evidence="3" id="KW-1185">Reference proteome</keyword>
<dbReference type="PANTHER" id="PTHR47088">
    <property type="entry name" value="SERPENTINE RECEPTOR, CLASS W"/>
    <property type="match status" value="1"/>
</dbReference>
<dbReference type="PANTHER" id="PTHR47088:SF1">
    <property type="entry name" value="G-PROTEIN COUPLED RECEPTORS FAMILY 1 PROFILE DOMAIN-CONTAINING PROTEIN-RELATED"/>
    <property type="match status" value="1"/>
</dbReference>
<gene>
    <name evidence="2" type="ORF">CRE_09142</name>
</gene>
<evidence type="ECO:0000313" key="2">
    <source>
        <dbReference type="EMBL" id="EFO95330.1"/>
    </source>
</evidence>
<protein>
    <recommendedName>
        <fullName evidence="4">G-protein coupled receptors family 1 profile domain-containing protein</fullName>
    </recommendedName>
</protein>
<evidence type="ECO:0000313" key="3">
    <source>
        <dbReference type="Proteomes" id="UP000008281"/>
    </source>
</evidence>
<keyword evidence="1" id="KW-0472">Membrane</keyword>
<feature type="transmembrane region" description="Helical" evidence="1">
    <location>
        <begin position="201"/>
        <end position="232"/>
    </location>
</feature>
<keyword evidence="1" id="KW-0812">Transmembrane</keyword>
<keyword evidence="1" id="KW-1133">Transmembrane helix</keyword>
<reference evidence="2" key="1">
    <citation type="submission" date="2007-07" db="EMBL/GenBank/DDBJ databases">
        <title>PCAP assembly of the Caenorhabditis remanei genome.</title>
        <authorList>
            <consortium name="The Caenorhabditis remanei Sequencing Consortium"/>
            <person name="Wilson R.K."/>
        </authorList>
    </citation>
    <scope>NUCLEOTIDE SEQUENCE [LARGE SCALE GENOMIC DNA]</scope>
    <source>
        <strain evidence="2">PB4641</strain>
    </source>
</reference>
<organism evidence="3">
    <name type="scientific">Caenorhabditis remanei</name>
    <name type="common">Caenorhabditis vulgaris</name>
    <dbReference type="NCBI Taxonomy" id="31234"/>
    <lineage>
        <taxon>Eukaryota</taxon>
        <taxon>Metazoa</taxon>
        <taxon>Ecdysozoa</taxon>
        <taxon>Nematoda</taxon>
        <taxon>Chromadorea</taxon>
        <taxon>Rhabditida</taxon>
        <taxon>Rhabditina</taxon>
        <taxon>Rhabditomorpha</taxon>
        <taxon>Rhabditoidea</taxon>
        <taxon>Rhabditidae</taxon>
        <taxon>Peloderinae</taxon>
        <taxon>Caenorhabditis</taxon>
    </lineage>
</organism>
<feature type="transmembrane region" description="Helical" evidence="1">
    <location>
        <begin position="53"/>
        <end position="72"/>
    </location>
</feature>
<dbReference type="HOGENOM" id="CLU_043715_0_2_1"/>
<accession>E3LJJ8</accession>
<dbReference type="Proteomes" id="UP000008281">
    <property type="component" value="Unassembled WGS sequence"/>
</dbReference>
<dbReference type="GO" id="GO:0008528">
    <property type="term" value="F:G protein-coupled peptide receptor activity"/>
    <property type="evidence" value="ECO:0007669"/>
    <property type="project" value="InterPro"/>
</dbReference>
<sequence>MNQALDKDVYNFLSNIFNYVFNVQYVLAILAFIFNVPHFIISIQKSMRVSSTNILIIGIAICDLTASSAIIWERTFDWMVRRNSCKNGSSYSNQLAYWIITAMNENAVWISFWLAIYLVLIRLLILKSCIDLTFLSKSSVGYLLFLATLLFSFLFFMNLNLRRQLVEINGFLWRPGPECIGFPEGYSEKKYYLQVNDGGHFFAYIPMYTFFVATSQTVVSIIYPFLALLLYVEIRISAVRITDINHSESLDRRNSYQSNDYELYGVLYNLKCTS</sequence>
<feature type="transmembrane region" description="Helical" evidence="1">
    <location>
        <begin position="107"/>
        <end position="126"/>
    </location>
</feature>
<proteinExistence type="predicted"/>
<feature type="transmembrane region" description="Helical" evidence="1">
    <location>
        <begin position="20"/>
        <end position="41"/>
    </location>
</feature>
<dbReference type="AlphaFoldDB" id="E3LJJ8"/>
<dbReference type="Gene3D" id="1.20.1070.10">
    <property type="entry name" value="Rhodopsin 7-helix transmembrane proteins"/>
    <property type="match status" value="1"/>
</dbReference>
<dbReference type="EMBL" id="DS268409">
    <property type="protein sequence ID" value="EFO95330.1"/>
    <property type="molecule type" value="Genomic_DNA"/>
</dbReference>
<evidence type="ECO:0008006" key="4">
    <source>
        <dbReference type="Google" id="ProtNLM"/>
    </source>
</evidence>
<evidence type="ECO:0000256" key="1">
    <source>
        <dbReference type="SAM" id="Phobius"/>
    </source>
</evidence>
<feature type="transmembrane region" description="Helical" evidence="1">
    <location>
        <begin position="138"/>
        <end position="157"/>
    </location>
</feature>
<dbReference type="InParanoid" id="E3LJJ8"/>
<dbReference type="SUPFAM" id="SSF81321">
    <property type="entry name" value="Family A G protein-coupled receptor-like"/>
    <property type="match status" value="1"/>
</dbReference>
<name>E3LJJ8_CAERE</name>
<dbReference type="InterPro" id="IPR019427">
    <property type="entry name" value="7TM_GPCR_serpentine_rcpt_Srw"/>
</dbReference>
<dbReference type="OMA" id="NENAVWI"/>
<dbReference type="eggNOG" id="ENOG502TJN9">
    <property type="taxonomic scope" value="Eukaryota"/>
</dbReference>
<dbReference type="Pfam" id="PF10324">
    <property type="entry name" value="7TM_GPCR_Srw"/>
    <property type="match status" value="1"/>
</dbReference>